<dbReference type="AlphaFoldDB" id="A0A3A8FN56"/>
<dbReference type="InterPro" id="IPR023801">
    <property type="entry name" value="His_deacetylse_dom"/>
</dbReference>
<proteinExistence type="predicted"/>
<accession>A0A3A8FN56</accession>
<gene>
    <name evidence="2" type="ORF">D7V64_16895</name>
</gene>
<dbReference type="GO" id="GO:0004407">
    <property type="term" value="F:histone deacetylase activity"/>
    <property type="evidence" value="ECO:0007669"/>
    <property type="project" value="TreeGrafter"/>
</dbReference>
<evidence type="ECO:0000313" key="2">
    <source>
        <dbReference type="EMBL" id="RKG47326.1"/>
    </source>
</evidence>
<dbReference type="Gene3D" id="3.40.800.20">
    <property type="entry name" value="Histone deacetylase domain"/>
    <property type="match status" value="1"/>
</dbReference>
<evidence type="ECO:0000313" key="3">
    <source>
        <dbReference type="Proteomes" id="UP000281084"/>
    </source>
</evidence>
<dbReference type="PANTHER" id="PTHR10625:SF19">
    <property type="entry name" value="HISTONE DEACETYLASE 12"/>
    <property type="match status" value="1"/>
</dbReference>
<reference evidence="2 3" key="1">
    <citation type="submission" date="2018-09" db="EMBL/GenBank/DDBJ databases">
        <title>The draft genome of Acinetobacter spp. strains.</title>
        <authorList>
            <person name="Qin J."/>
            <person name="Feng Y."/>
            <person name="Zong Z."/>
        </authorList>
    </citation>
    <scope>NUCLEOTIDE SEQUENCE [LARGE SCALE GENOMIC DNA]</scope>
    <source>
        <strain evidence="2 3">WCHAc060002</strain>
    </source>
</reference>
<dbReference type="InterPro" id="IPR023696">
    <property type="entry name" value="Ureohydrolase_dom_sf"/>
</dbReference>
<sequence>MLNICYSPHYFAHTHTNSMEKLSAVANAISELDGIQLHAPSRIDPNILKQLHDPNYVDAFLTGTPEKLATFQGFKPWNIQLRDAVLHINAGQILAAELAFQHQISGNLAQGFHHAIYEFGNSFCTFNGLALVAQQFPEKRIFVLDCDQHGGNGTAEFTRRFNNLFNFSIYGLAFGCPSYAHSETRHIHKDKGTFSQYIIAIHEAFQAALDWKADLIIYQAGMDCHQDDPCGSRWFKTEYIQHRERMVFSLAKKHGIPLMFVLAGGYQALEPLVQLHVETIKIAQQVYFTN</sequence>
<dbReference type="RefSeq" id="WP_120368435.1">
    <property type="nucleotide sequence ID" value="NZ_RAXZ01000063.1"/>
</dbReference>
<dbReference type="Pfam" id="PF00850">
    <property type="entry name" value="Hist_deacetyl"/>
    <property type="match status" value="1"/>
</dbReference>
<organism evidence="2 3">
    <name type="scientific">Acinetobacter cumulans</name>
    <dbReference type="NCBI Taxonomy" id="2136182"/>
    <lineage>
        <taxon>Bacteria</taxon>
        <taxon>Pseudomonadati</taxon>
        <taxon>Pseudomonadota</taxon>
        <taxon>Gammaproteobacteria</taxon>
        <taxon>Moraxellales</taxon>
        <taxon>Moraxellaceae</taxon>
        <taxon>Acinetobacter</taxon>
    </lineage>
</organism>
<dbReference type="InterPro" id="IPR037138">
    <property type="entry name" value="His_deacetylse_dom_sf"/>
</dbReference>
<dbReference type="Proteomes" id="UP000281084">
    <property type="component" value="Unassembled WGS sequence"/>
</dbReference>
<comment type="caution">
    <text evidence="2">The sequence shown here is derived from an EMBL/GenBank/DDBJ whole genome shotgun (WGS) entry which is preliminary data.</text>
</comment>
<feature type="domain" description="Histone deacetylase" evidence="1">
    <location>
        <begin position="15"/>
        <end position="268"/>
    </location>
</feature>
<dbReference type="GO" id="GO:0040029">
    <property type="term" value="P:epigenetic regulation of gene expression"/>
    <property type="evidence" value="ECO:0007669"/>
    <property type="project" value="TreeGrafter"/>
</dbReference>
<dbReference type="SUPFAM" id="SSF52768">
    <property type="entry name" value="Arginase/deacetylase"/>
    <property type="match status" value="1"/>
</dbReference>
<dbReference type="EMBL" id="RAXZ01000063">
    <property type="protein sequence ID" value="RKG47326.1"/>
    <property type="molecule type" value="Genomic_DNA"/>
</dbReference>
<name>A0A3A8FN56_9GAMM</name>
<protein>
    <submittedName>
        <fullName evidence="2">Histone deacetylase</fullName>
    </submittedName>
</protein>
<evidence type="ECO:0000259" key="1">
    <source>
        <dbReference type="Pfam" id="PF00850"/>
    </source>
</evidence>
<dbReference type="PANTHER" id="PTHR10625">
    <property type="entry name" value="HISTONE DEACETYLASE HDAC1-RELATED"/>
    <property type="match status" value="1"/>
</dbReference>